<keyword evidence="3" id="KW-1185">Reference proteome</keyword>
<protein>
    <recommendedName>
        <fullName evidence="4">DUS-like FMN-binding domain-containing protein</fullName>
    </recommendedName>
</protein>
<dbReference type="EMBL" id="BLPF01000002">
    <property type="protein sequence ID" value="GFJ82095.1"/>
    <property type="molecule type" value="Genomic_DNA"/>
</dbReference>
<evidence type="ECO:0008006" key="4">
    <source>
        <dbReference type="Google" id="ProtNLM"/>
    </source>
</evidence>
<evidence type="ECO:0000313" key="2">
    <source>
        <dbReference type="EMBL" id="GFJ82095.1"/>
    </source>
</evidence>
<feature type="region of interest" description="Disordered" evidence="1">
    <location>
        <begin position="101"/>
        <end position="123"/>
    </location>
</feature>
<organism evidence="2 3">
    <name type="scientific">Phytohabitans houttuyneae</name>
    <dbReference type="NCBI Taxonomy" id="1076126"/>
    <lineage>
        <taxon>Bacteria</taxon>
        <taxon>Bacillati</taxon>
        <taxon>Actinomycetota</taxon>
        <taxon>Actinomycetes</taxon>
        <taxon>Micromonosporales</taxon>
        <taxon>Micromonosporaceae</taxon>
    </lineage>
</organism>
<dbReference type="AlphaFoldDB" id="A0A6V8KN44"/>
<reference evidence="2 3" key="2">
    <citation type="submission" date="2020-03" db="EMBL/GenBank/DDBJ databases">
        <authorList>
            <person name="Ichikawa N."/>
            <person name="Kimura A."/>
            <person name="Kitahashi Y."/>
            <person name="Uohara A."/>
        </authorList>
    </citation>
    <scope>NUCLEOTIDE SEQUENCE [LARGE SCALE GENOMIC DNA]</scope>
    <source>
        <strain evidence="2 3">NBRC 108639</strain>
    </source>
</reference>
<evidence type="ECO:0000313" key="3">
    <source>
        <dbReference type="Proteomes" id="UP000482800"/>
    </source>
</evidence>
<accession>A0A6V8KN44</accession>
<reference evidence="2 3" key="1">
    <citation type="submission" date="2020-03" db="EMBL/GenBank/DDBJ databases">
        <title>Whole genome shotgun sequence of Phytohabitans houttuyneae NBRC 108639.</title>
        <authorList>
            <person name="Komaki H."/>
            <person name="Tamura T."/>
        </authorList>
    </citation>
    <scope>NUCLEOTIDE SEQUENCE [LARGE SCALE GENOMIC DNA]</scope>
    <source>
        <strain evidence="2 3">NBRC 108639</strain>
    </source>
</reference>
<evidence type="ECO:0000256" key="1">
    <source>
        <dbReference type="SAM" id="MobiDB-lite"/>
    </source>
</evidence>
<dbReference type="GO" id="GO:0016491">
    <property type="term" value="F:oxidoreductase activity"/>
    <property type="evidence" value="ECO:0007669"/>
    <property type="project" value="InterPro"/>
</dbReference>
<dbReference type="InterPro" id="IPR024036">
    <property type="entry name" value="tRNA-dHydroUridine_Synthase_C"/>
</dbReference>
<name>A0A6V8KN44_9ACTN</name>
<gene>
    <name evidence="2" type="ORF">Phou_062750</name>
</gene>
<comment type="caution">
    <text evidence="2">The sequence shown here is derived from an EMBL/GenBank/DDBJ whole genome shotgun (WGS) entry which is preliminary data.</text>
</comment>
<dbReference type="Proteomes" id="UP000482800">
    <property type="component" value="Unassembled WGS sequence"/>
</dbReference>
<dbReference type="Gene3D" id="1.10.1200.80">
    <property type="entry name" value="Putative flavin oxidoreducatase, domain 2"/>
    <property type="match status" value="1"/>
</dbReference>
<sequence>MHQGASPVGQIAGTMCRHVELLTEAMDGERDACTDFRKHVAWYLAGFPVGADLRRGLAVISSRVELADLLGQLDPEGPFPVDTLGRPRGRTDLPGKVFLPDGWLADRGGEAVPEGGELPGSGG</sequence>
<proteinExistence type="predicted"/>